<dbReference type="PANTHER" id="PTHR43280">
    <property type="entry name" value="ARAC-FAMILY TRANSCRIPTIONAL REGULATOR"/>
    <property type="match status" value="1"/>
</dbReference>
<dbReference type="InterPro" id="IPR018060">
    <property type="entry name" value="HTH_AraC"/>
</dbReference>
<accession>A0A5B2VQB4</accession>
<comment type="caution">
    <text evidence="5">The sequence shown here is derived from an EMBL/GenBank/DDBJ whole genome shotgun (WGS) entry which is preliminary data.</text>
</comment>
<keyword evidence="1" id="KW-0805">Transcription regulation</keyword>
<dbReference type="InterPro" id="IPR020449">
    <property type="entry name" value="Tscrpt_reg_AraC-type_HTH"/>
</dbReference>
<gene>
    <name evidence="5" type="ORF">F0L74_30280</name>
</gene>
<dbReference type="GO" id="GO:0003700">
    <property type="term" value="F:DNA-binding transcription factor activity"/>
    <property type="evidence" value="ECO:0007669"/>
    <property type="project" value="InterPro"/>
</dbReference>
<dbReference type="InterPro" id="IPR018062">
    <property type="entry name" value="HTH_AraC-typ_CS"/>
</dbReference>
<dbReference type="SUPFAM" id="SSF46689">
    <property type="entry name" value="Homeodomain-like"/>
    <property type="match status" value="1"/>
</dbReference>
<dbReference type="EMBL" id="VUOC01000004">
    <property type="protein sequence ID" value="KAA2240442.1"/>
    <property type="molecule type" value="Genomic_DNA"/>
</dbReference>
<reference evidence="5 6" key="1">
    <citation type="submission" date="2019-09" db="EMBL/GenBank/DDBJ databases">
        <title>Chitinophaga ginsengihumi sp. nov., isolated from soil of ginseng rhizosphere.</title>
        <authorList>
            <person name="Lee J."/>
        </authorList>
    </citation>
    <scope>NUCLEOTIDE SEQUENCE [LARGE SCALE GENOMIC DNA]</scope>
    <source>
        <strain evidence="5 6">BN140078</strain>
    </source>
</reference>
<dbReference type="GO" id="GO:0043565">
    <property type="term" value="F:sequence-specific DNA binding"/>
    <property type="evidence" value="ECO:0007669"/>
    <property type="project" value="InterPro"/>
</dbReference>
<organism evidence="5 6">
    <name type="scientific">Chitinophaga agrisoli</name>
    <dbReference type="NCBI Taxonomy" id="2607653"/>
    <lineage>
        <taxon>Bacteria</taxon>
        <taxon>Pseudomonadati</taxon>
        <taxon>Bacteroidota</taxon>
        <taxon>Chitinophagia</taxon>
        <taxon>Chitinophagales</taxon>
        <taxon>Chitinophagaceae</taxon>
        <taxon>Chitinophaga</taxon>
    </lineage>
</organism>
<evidence type="ECO:0000256" key="3">
    <source>
        <dbReference type="ARBA" id="ARBA00023163"/>
    </source>
</evidence>
<dbReference type="SMART" id="SM00342">
    <property type="entry name" value="HTH_ARAC"/>
    <property type="match status" value="1"/>
</dbReference>
<dbReference type="InterPro" id="IPR009057">
    <property type="entry name" value="Homeodomain-like_sf"/>
</dbReference>
<keyword evidence="3" id="KW-0804">Transcription</keyword>
<dbReference type="Gene3D" id="1.10.10.60">
    <property type="entry name" value="Homeodomain-like"/>
    <property type="match status" value="1"/>
</dbReference>
<dbReference type="PROSITE" id="PS00041">
    <property type="entry name" value="HTH_ARAC_FAMILY_1"/>
    <property type="match status" value="1"/>
</dbReference>
<dbReference type="Pfam" id="PF22200">
    <property type="entry name" value="ExsA_N"/>
    <property type="match status" value="1"/>
</dbReference>
<keyword evidence="6" id="KW-1185">Reference proteome</keyword>
<reference evidence="5 6" key="2">
    <citation type="submission" date="2019-09" db="EMBL/GenBank/DDBJ databases">
        <authorList>
            <person name="Jin C."/>
        </authorList>
    </citation>
    <scope>NUCLEOTIDE SEQUENCE [LARGE SCALE GENOMIC DNA]</scope>
    <source>
        <strain evidence="5 6">BN140078</strain>
    </source>
</reference>
<dbReference type="PRINTS" id="PR00032">
    <property type="entry name" value="HTHARAC"/>
</dbReference>
<sequence>MLSRYPIVVRGGDKDMLQSDSNAFARYKLANTAQQHTNFITEHTLLFVLQGHKRLHIDESTYTAEAGHLMLMKRGIYTMSEFIEEGLNYEALLLFFNDEFVKKFLHHYQLTTTQAAPAPSHLVIPSNELLDNFKSQYMSYFGKTMDNLEMILKLKLQEVLLLLLAGPQRKNILEFLQSITFGQPLDIDYIVRKHLFQPLTLEELAKLSGRSLASFKRDFQQRYQSAPKKWINEQRLAHAHMLLQHSDKQVSEVAMGCGFENIPHFIRIFKQEYGVTPNHARAKNAIV</sequence>
<evidence type="ECO:0000313" key="5">
    <source>
        <dbReference type="EMBL" id="KAA2240442.1"/>
    </source>
</evidence>
<dbReference type="AlphaFoldDB" id="A0A5B2VQB4"/>
<dbReference type="PROSITE" id="PS01124">
    <property type="entry name" value="HTH_ARAC_FAMILY_2"/>
    <property type="match status" value="1"/>
</dbReference>
<name>A0A5B2VQB4_9BACT</name>
<dbReference type="PANTHER" id="PTHR43280:SF2">
    <property type="entry name" value="HTH-TYPE TRANSCRIPTIONAL REGULATOR EXSA"/>
    <property type="match status" value="1"/>
</dbReference>
<evidence type="ECO:0000313" key="6">
    <source>
        <dbReference type="Proteomes" id="UP000324611"/>
    </source>
</evidence>
<keyword evidence="2" id="KW-0238">DNA-binding</keyword>
<protein>
    <submittedName>
        <fullName evidence="5">AraC family transcriptional regulator</fullName>
    </submittedName>
</protein>
<evidence type="ECO:0000256" key="2">
    <source>
        <dbReference type="ARBA" id="ARBA00023125"/>
    </source>
</evidence>
<feature type="domain" description="HTH araC/xylS-type" evidence="4">
    <location>
        <begin position="185"/>
        <end position="283"/>
    </location>
</feature>
<dbReference type="Pfam" id="PF12833">
    <property type="entry name" value="HTH_18"/>
    <property type="match status" value="1"/>
</dbReference>
<dbReference type="Proteomes" id="UP000324611">
    <property type="component" value="Unassembled WGS sequence"/>
</dbReference>
<dbReference type="InterPro" id="IPR054015">
    <property type="entry name" value="ExsA-like_N"/>
</dbReference>
<evidence type="ECO:0000256" key="1">
    <source>
        <dbReference type="ARBA" id="ARBA00023015"/>
    </source>
</evidence>
<proteinExistence type="predicted"/>
<evidence type="ECO:0000259" key="4">
    <source>
        <dbReference type="PROSITE" id="PS01124"/>
    </source>
</evidence>